<sequence length="289" mass="31395">MPALIPQLVNAALDPHTSVASLLRHALVAANRLSLVDLADWMSSELNGYKTASLPEYRKLRGTLICEHEFGGWMPLEVTHAATLNMVSQRPFYQSIPELERLTSSGGPFVVFFPPKNEVYLRSLMRPPTRPAVEIQASQIFGLIELVRSRILQWALDLESKGVMGEGMSFTLQERQIVAAQHYHFGDVTGSQIQIGSSGSNQSIAPGDSTGAMNALINLLRDVLARNEIDGDVAAELVAELKTLEAQAESPRPKASIIRETALSIQRVLEGVAGNVLATAAPLIYSLVS</sequence>
<dbReference type="RefSeq" id="WP_083374604.1">
    <property type="nucleotide sequence ID" value="NZ_FNTS01000002.1"/>
</dbReference>
<accession>A0A1H5JRJ2</accession>
<evidence type="ECO:0000313" key="3">
    <source>
        <dbReference type="Proteomes" id="UP000182179"/>
    </source>
</evidence>
<dbReference type="Pfam" id="PF18864">
    <property type="entry name" value="AbiTii"/>
    <property type="match status" value="1"/>
</dbReference>
<evidence type="ECO:0000313" key="2">
    <source>
        <dbReference type="EMBL" id="SEE54258.1"/>
    </source>
</evidence>
<comment type="caution">
    <text evidence="2">The sequence shown here is derived from an EMBL/GenBank/DDBJ whole genome shotgun (WGS) entry which is preliminary data.</text>
</comment>
<reference evidence="2 3" key="1">
    <citation type="submission" date="2016-10" db="EMBL/GenBank/DDBJ databases">
        <authorList>
            <person name="Varghese N."/>
            <person name="Submissions S."/>
        </authorList>
    </citation>
    <scope>NUCLEOTIDE SEQUENCE [LARGE SCALE GENOMIC DNA]</scope>
    <source>
        <strain evidence="2 3">BS2773</strain>
    </source>
</reference>
<proteinExistence type="predicted"/>
<name>A0A1H5JRJ2_9PSED</name>
<dbReference type="InterPro" id="IPR041304">
    <property type="entry name" value="AbiTii"/>
</dbReference>
<evidence type="ECO:0000259" key="1">
    <source>
        <dbReference type="Pfam" id="PF18864"/>
    </source>
</evidence>
<dbReference type="EMBL" id="FNTS01000002">
    <property type="protein sequence ID" value="SEE54258.1"/>
    <property type="molecule type" value="Genomic_DNA"/>
</dbReference>
<gene>
    <name evidence="2" type="ORF">SAMN04515675_6143</name>
</gene>
<keyword evidence="3" id="KW-1185">Reference proteome</keyword>
<dbReference type="Proteomes" id="UP000182179">
    <property type="component" value="Unassembled WGS sequence"/>
</dbReference>
<feature type="domain" description="AbiTii" evidence="1">
    <location>
        <begin position="4"/>
        <end position="182"/>
    </location>
</feature>
<protein>
    <recommendedName>
        <fullName evidence="1">AbiTii domain-containing protein</fullName>
    </recommendedName>
</protein>
<organism evidence="2 3">
    <name type="scientific">Pseudomonas costantinii</name>
    <dbReference type="NCBI Taxonomy" id="168469"/>
    <lineage>
        <taxon>Bacteria</taxon>
        <taxon>Pseudomonadati</taxon>
        <taxon>Pseudomonadota</taxon>
        <taxon>Gammaproteobacteria</taxon>
        <taxon>Pseudomonadales</taxon>
        <taxon>Pseudomonadaceae</taxon>
        <taxon>Pseudomonas</taxon>
    </lineage>
</organism>